<feature type="compositionally biased region" description="Pro residues" evidence="1">
    <location>
        <begin position="143"/>
        <end position="152"/>
    </location>
</feature>
<feature type="compositionally biased region" description="Low complexity" evidence="1">
    <location>
        <begin position="359"/>
        <end position="393"/>
    </location>
</feature>
<dbReference type="CDD" id="cd17470">
    <property type="entry name" value="T3SS_Flik_C"/>
    <property type="match status" value="1"/>
</dbReference>
<evidence type="ECO:0000259" key="2">
    <source>
        <dbReference type="Pfam" id="PF02120"/>
    </source>
</evidence>
<dbReference type="eggNOG" id="COG3144">
    <property type="taxonomic scope" value="Bacteria"/>
</dbReference>
<dbReference type="Pfam" id="PF02120">
    <property type="entry name" value="Flg_hook"/>
    <property type="match status" value="1"/>
</dbReference>
<feature type="compositionally biased region" description="Low complexity" evidence="1">
    <location>
        <begin position="457"/>
        <end position="481"/>
    </location>
</feature>
<proteinExistence type="predicted"/>
<feature type="region of interest" description="Disordered" evidence="1">
    <location>
        <begin position="92"/>
        <end position="256"/>
    </location>
</feature>
<keyword evidence="4" id="KW-1185">Reference proteome</keyword>
<feature type="compositionally biased region" description="Polar residues" evidence="1">
    <location>
        <begin position="273"/>
        <end position="284"/>
    </location>
</feature>
<feature type="domain" description="Flagellar hook-length control protein-like C-terminal" evidence="2">
    <location>
        <begin position="1194"/>
        <end position="1272"/>
    </location>
</feature>
<feature type="region of interest" description="Disordered" evidence="1">
    <location>
        <begin position="1114"/>
        <end position="1147"/>
    </location>
</feature>
<feature type="region of interest" description="Disordered" evidence="1">
    <location>
        <begin position="1038"/>
        <end position="1102"/>
    </location>
</feature>
<dbReference type="STRING" id="631454.N177_3832"/>
<feature type="compositionally biased region" description="Low complexity" evidence="1">
    <location>
        <begin position="804"/>
        <end position="846"/>
    </location>
</feature>
<feature type="compositionally biased region" description="Low complexity" evidence="1">
    <location>
        <begin position="165"/>
        <end position="174"/>
    </location>
</feature>
<dbReference type="EMBL" id="AWXZ01000040">
    <property type="protein sequence ID" value="ESR22695.1"/>
    <property type="molecule type" value="Genomic_DNA"/>
</dbReference>
<feature type="compositionally biased region" description="Low complexity" evidence="1">
    <location>
        <begin position="751"/>
        <end position="766"/>
    </location>
</feature>
<evidence type="ECO:0000256" key="1">
    <source>
        <dbReference type="SAM" id="MobiDB-lite"/>
    </source>
</evidence>
<protein>
    <recommendedName>
        <fullName evidence="2">Flagellar hook-length control protein-like C-terminal domain-containing protein</fullName>
    </recommendedName>
</protein>
<feature type="compositionally biased region" description="Low complexity" evidence="1">
    <location>
        <begin position="1089"/>
        <end position="1102"/>
    </location>
</feature>
<feature type="region of interest" description="Disordered" evidence="1">
    <location>
        <begin position="1268"/>
        <end position="1324"/>
    </location>
</feature>
<name>V4RHE0_9HYPH</name>
<feature type="compositionally biased region" description="Basic and acidic residues" evidence="1">
    <location>
        <begin position="109"/>
        <end position="119"/>
    </location>
</feature>
<feature type="compositionally biased region" description="Low complexity" evidence="1">
    <location>
        <begin position="285"/>
        <end position="304"/>
    </location>
</feature>
<feature type="compositionally biased region" description="Low complexity" evidence="1">
    <location>
        <begin position="424"/>
        <end position="448"/>
    </location>
</feature>
<feature type="compositionally biased region" description="Low complexity" evidence="1">
    <location>
        <begin position="675"/>
        <end position="696"/>
    </location>
</feature>
<feature type="compositionally biased region" description="Low complexity" evidence="1">
    <location>
        <begin position="778"/>
        <end position="789"/>
    </location>
</feature>
<dbReference type="InterPro" id="IPR038610">
    <property type="entry name" value="FliK-like_C_sf"/>
</dbReference>
<feature type="region of interest" description="Disordered" evidence="1">
    <location>
        <begin position="273"/>
        <end position="654"/>
    </location>
</feature>
<feature type="compositionally biased region" description="Low complexity" evidence="1">
    <location>
        <begin position="197"/>
        <end position="241"/>
    </location>
</feature>
<feature type="compositionally biased region" description="Low complexity" evidence="1">
    <location>
        <begin position="703"/>
        <end position="717"/>
    </location>
</feature>
<dbReference type="InterPro" id="IPR021136">
    <property type="entry name" value="Flagellar_hook_control-like_C"/>
</dbReference>
<dbReference type="Gene3D" id="3.30.750.140">
    <property type="match status" value="1"/>
</dbReference>
<feature type="compositionally biased region" description="Acidic residues" evidence="1">
    <location>
        <begin position="99"/>
        <end position="108"/>
    </location>
</feature>
<dbReference type="PATRIC" id="fig|631454.5.peg.3785"/>
<reference evidence="3 4" key="1">
    <citation type="journal article" date="2014" name="Genome Announc.">
        <title>Draft Genome Sequence of Lutibaculum baratangense Strain AMV1T, Isolated from a Mud Volcano in Andamans, India.</title>
        <authorList>
            <person name="Singh A."/>
            <person name="Sreenivas A."/>
            <person name="Sathyanarayana Reddy G."/>
            <person name="Pinnaka A.K."/>
            <person name="Shivaji S."/>
        </authorList>
    </citation>
    <scope>NUCLEOTIDE SEQUENCE [LARGE SCALE GENOMIC DNA]</scope>
    <source>
        <strain evidence="3 4">AMV1</strain>
    </source>
</reference>
<organism evidence="3 4">
    <name type="scientific">Lutibaculum baratangense AMV1</name>
    <dbReference type="NCBI Taxonomy" id="631454"/>
    <lineage>
        <taxon>Bacteria</taxon>
        <taxon>Pseudomonadati</taxon>
        <taxon>Pseudomonadota</taxon>
        <taxon>Alphaproteobacteria</taxon>
        <taxon>Hyphomicrobiales</taxon>
        <taxon>Tepidamorphaceae</taxon>
        <taxon>Lutibaculum</taxon>
    </lineage>
</organism>
<sequence>MMFPSLASLVSSVSGGSSQVRSPEQAEDGAFADVLSASAADPDPRLPASPSQIRASASPAALLAGEAAAAGVSTNARTRVAAVVAQAQYEALVARTERPDDEDGDESEATERQKPRPADRPLSPAVAPADRDNATAPDGSEPLPLPGTPPAGPLKGAPQKGADTGAGTPLPTRGGPLGQSQPETRGPIAGGSPGPSPAAGRSGGALPAPPVADADAGSPAPAAGGDKNTPAAPATDDSTTARAQAGGESLSASARGDAGRFWTEAASANQLAGTPATLPSASPLQQMAAQSAAHAASIADGAPSRVTNGSIAPDAEEQDGPRRTNEASGQVAEPSVRLPAADGVARTTATPSAEEVRAQPHTAAAASPATAPRPGTPVGPVAAAPAVPQRPATSVASSTGSDAAPEGVEPARREATSPHAAKTAQPASSQPMAAAAAADPSMPAASPAAQPPRPDRAASAGEQGQPDGRAPAAAQAPAGADVRSVNSPMADAAQSRAQVPSPALPDGVVLKVIADPAMPDAPTTGGASPLAPTAGRGANGPQTPEDTPAPPRQPRHAESLPTAGSRDTARADDASLPVKSATPRPVVDPASTDSAPRPAASDGASEAAMERREGAAAARPLVPSPDLKTVRGGEPARTPSAITPAVPSGMDARLPRAADKLMAVDVQETAKASGATDTTAPLTATPDATPALADTAEPAVQRATPATPLTPAQAEASPPAPQIGGKATEAAVKAPHPGTSGATGATAPLIATPDATPASADTAGPAVQRATPASPLTPAQADASSQAPQIDGKLTEAAVKASHPAMPGATGATAPLTATSDAAATLADAPEPAMQRQAAAAPAEPADVSGFAPKGNGTAATAVSPGASREQDRAPARAAPGPINQDGMARRAQQVPTPPMRAEVTNAPRRPLSLAFAELAAAGGIETSAQAPRTADRALAAPGVTPAGMARTPATLRQQLLGLGTSGTREAPIMAGAVRPFAINVAEPSAPPARQGLASSGIEVAKPAAQSSASGQSAVGTTVLSGMAAVAGLVPPARPGVAQARGAESTDKPLSEGRSSPQGGAPLIAAGGQRPGASAEAAARTNTQAGSASAPAARAKPALAGKSDDMAFDASLKPSAAGDGVARMPPAEPMPSQLGQTQLAGPLGTAGTAAAAAVGEAPIRLGHPGHALPATPSQTPRLDTAALGLTIGREVQAGRKTFEILLDPPELGRVEVRVEFHRDGRVSTNLVVDRPDALEALVRDARALERALTQSGFTVDRDGLSFQLRDQGGFAGGHGRQAHDGTAEQSPGGDRPSDFTEETTPSQPQQASRGTAKSGLDLRI</sequence>
<gene>
    <name evidence="3" type="ORF">N177_3832</name>
</gene>
<feature type="compositionally biased region" description="Polar residues" evidence="1">
    <location>
        <begin position="1302"/>
        <end position="1315"/>
    </location>
</feature>
<dbReference type="Proteomes" id="UP000017819">
    <property type="component" value="Unassembled WGS sequence"/>
</dbReference>
<feature type="region of interest" description="Disordered" evidence="1">
    <location>
        <begin position="12"/>
        <end position="58"/>
    </location>
</feature>
<accession>V4RHE0</accession>
<comment type="caution">
    <text evidence="3">The sequence shown here is derived from an EMBL/GenBank/DDBJ whole genome shotgun (WGS) entry which is preliminary data.</text>
</comment>
<feature type="region of interest" description="Disordered" evidence="1">
    <location>
        <begin position="668"/>
        <end position="889"/>
    </location>
</feature>
<evidence type="ECO:0000313" key="4">
    <source>
        <dbReference type="Proteomes" id="UP000017819"/>
    </source>
</evidence>
<evidence type="ECO:0000313" key="3">
    <source>
        <dbReference type="EMBL" id="ESR22695.1"/>
    </source>
</evidence>